<proteinExistence type="predicted"/>
<evidence type="ECO:0000313" key="3">
    <source>
        <dbReference type="EMBL" id="RWX51805.1"/>
    </source>
</evidence>
<keyword evidence="3" id="KW-0479">Metal-binding</keyword>
<dbReference type="Pfam" id="PF13453">
    <property type="entry name" value="Zn_ribbon_TFIIB"/>
    <property type="match status" value="1"/>
</dbReference>
<protein>
    <submittedName>
        <fullName evidence="3">Transcription factor zinc-finger</fullName>
    </submittedName>
</protein>
<reference evidence="3 4" key="1">
    <citation type="submission" date="2017-01" db="EMBL/GenBank/DDBJ databases">
        <title>The cable genome- insights into the physiology and evolution of filamentous bacteria capable of sulfide oxidation via long distance electron transfer.</title>
        <authorList>
            <person name="Schreiber L."/>
            <person name="Bjerg J.T."/>
            <person name="Boggild A."/>
            <person name="Van De Vossenberg J."/>
            <person name="Meysman F."/>
            <person name="Nielsen L.P."/>
            <person name="Schramm A."/>
            <person name="Kjeldsen K.U."/>
        </authorList>
    </citation>
    <scope>NUCLEOTIDE SEQUENCE [LARGE SCALE GENOMIC DNA]</scope>
    <source>
        <strain evidence="3">A5</strain>
    </source>
</reference>
<dbReference type="EMBL" id="MTKS01000079">
    <property type="protein sequence ID" value="RWX51805.1"/>
    <property type="molecule type" value="Genomic_DNA"/>
</dbReference>
<keyword evidence="3" id="KW-0863">Zinc-finger</keyword>
<name>A0A444JFF8_9BACT</name>
<keyword evidence="4" id="KW-1185">Reference proteome</keyword>
<dbReference type="GO" id="GO:0008270">
    <property type="term" value="F:zinc ion binding"/>
    <property type="evidence" value="ECO:0007669"/>
    <property type="project" value="UniProtKB-KW"/>
</dbReference>
<evidence type="ECO:0000313" key="4">
    <source>
        <dbReference type="Proteomes" id="UP000288892"/>
    </source>
</evidence>
<feature type="compositionally biased region" description="Polar residues" evidence="1">
    <location>
        <begin position="96"/>
        <end position="105"/>
    </location>
</feature>
<accession>A0A444JFF8</accession>
<feature type="domain" description="Transcription factor zinc-finger" evidence="2">
    <location>
        <begin position="4"/>
        <end position="44"/>
    </location>
</feature>
<keyword evidence="3" id="KW-0862">Zinc</keyword>
<dbReference type="Proteomes" id="UP000288892">
    <property type="component" value="Unassembled WGS sequence"/>
</dbReference>
<dbReference type="AlphaFoldDB" id="A0A444JFF8"/>
<gene>
    <name evidence="3" type="ORF">VU01_10799</name>
</gene>
<comment type="caution">
    <text evidence="3">The sequence shown here is derived from an EMBL/GenBank/DDBJ whole genome shotgun (WGS) entry which is preliminary data.</text>
</comment>
<dbReference type="InterPro" id="IPR027392">
    <property type="entry name" value="TF_Znf"/>
</dbReference>
<feature type="region of interest" description="Disordered" evidence="1">
    <location>
        <begin position="83"/>
        <end position="105"/>
    </location>
</feature>
<evidence type="ECO:0000256" key="1">
    <source>
        <dbReference type="SAM" id="MobiDB-lite"/>
    </source>
</evidence>
<sequence>MEKQCPCCNNVELRRTVRRGVEIDYCPDCNGIWLDNGELNKIVAESVQASATESSSAEISAEASRKSVFKSFLNLMGSTKDDADHGVEGIDGDFISESTSSGGDK</sequence>
<evidence type="ECO:0000259" key="2">
    <source>
        <dbReference type="Pfam" id="PF13453"/>
    </source>
</evidence>
<organism evidence="3 4">
    <name type="scientific">Candidatus Electrothrix marina</name>
    <dbReference type="NCBI Taxonomy" id="1859130"/>
    <lineage>
        <taxon>Bacteria</taxon>
        <taxon>Pseudomonadati</taxon>
        <taxon>Thermodesulfobacteriota</taxon>
        <taxon>Desulfobulbia</taxon>
        <taxon>Desulfobulbales</taxon>
        <taxon>Desulfobulbaceae</taxon>
        <taxon>Candidatus Electrothrix</taxon>
    </lineage>
</organism>